<evidence type="ECO:0000313" key="2">
    <source>
        <dbReference type="Proteomes" id="UP000091979"/>
    </source>
</evidence>
<protein>
    <recommendedName>
        <fullName evidence="3">Fe-S oxidoreductase</fullName>
    </recommendedName>
</protein>
<keyword evidence="2" id="KW-1185">Reference proteome</keyword>
<comment type="caution">
    <text evidence="1">The sequence shown here is derived from an EMBL/GenBank/DDBJ whole genome shotgun (WGS) entry which is preliminary data.</text>
</comment>
<dbReference type="PATRIC" id="fig|1560234.3.peg.1800"/>
<proteinExistence type="predicted"/>
<evidence type="ECO:0000313" key="1">
    <source>
        <dbReference type="EMBL" id="OBQ46290.1"/>
    </source>
</evidence>
<gene>
    <name evidence="1" type="ORF">SP90_13425</name>
</gene>
<dbReference type="EMBL" id="JXMS01000027">
    <property type="protein sequence ID" value="OBQ46290.1"/>
    <property type="molecule type" value="Genomic_DNA"/>
</dbReference>
<evidence type="ECO:0008006" key="3">
    <source>
        <dbReference type="Google" id="ProtNLM"/>
    </source>
</evidence>
<organism evidence="1 2">
    <name type="scientific">Halodesulfovibrio spirochaetisodalis</name>
    <dbReference type="NCBI Taxonomy" id="1560234"/>
    <lineage>
        <taxon>Bacteria</taxon>
        <taxon>Pseudomonadati</taxon>
        <taxon>Thermodesulfobacteriota</taxon>
        <taxon>Desulfovibrionia</taxon>
        <taxon>Desulfovibrionales</taxon>
        <taxon>Desulfovibrionaceae</taxon>
        <taxon>Halodesulfovibrio</taxon>
    </lineage>
</organism>
<accession>A0A1B7XAH1</accession>
<name>A0A1B7XAH1_9BACT</name>
<sequence length="244" mass="27655">MVSETRQERIIRKATFTALVTPADELPELLFETPEEAAGSISAMMQGFWKYVDSCVEREVGQGKQTCVKGCSHCCSQPIFMDVFEAVACLHCMDTEQVTTAFAEGFPAWHTNFTPQQPLLWKALQEDRWDELGELTKKLTAPCPFLHDNECSCYEARPMVCRTWISTKFRFWCRLNPSSIKYSLQCQDAVHDAYNRVLLHIADSFEIPLAAGGWTTLPLAYNSVEGCAVELLKHAISKHITYSR</sequence>
<dbReference type="RefSeq" id="WP_066857261.1">
    <property type="nucleotide sequence ID" value="NZ_JXMS01000027.1"/>
</dbReference>
<dbReference type="STRING" id="1560234.SP90_13425"/>
<dbReference type="AlphaFoldDB" id="A0A1B7XAH1"/>
<reference evidence="1 2" key="1">
    <citation type="submission" date="2015-01" db="EMBL/GenBank/DDBJ databases">
        <title>Desulfovibrio sp. JC271 draft genome sequence.</title>
        <authorList>
            <person name="Shivani Y."/>
            <person name="Subhash Y."/>
            <person name="Sasikala C."/>
            <person name="Ramana C.V."/>
        </authorList>
    </citation>
    <scope>NUCLEOTIDE SEQUENCE [LARGE SCALE GENOMIC DNA]</scope>
    <source>
        <strain evidence="1 2">JC271</strain>
    </source>
</reference>
<dbReference type="Proteomes" id="UP000091979">
    <property type="component" value="Unassembled WGS sequence"/>
</dbReference>
<dbReference type="OrthoDB" id="9810361at2"/>